<evidence type="ECO:0000256" key="7">
    <source>
        <dbReference type="PIRSR" id="PIRSR600223-1"/>
    </source>
</evidence>
<gene>
    <name evidence="9" type="ORF">PHJA_002797200</name>
</gene>
<evidence type="ECO:0000256" key="2">
    <source>
        <dbReference type="ARBA" id="ARBA00022792"/>
    </source>
</evidence>
<dbReference type="Gene3D" id="2.10.109.10">
    <property type="entry name" value="Umud Fragment, subunit A"/>
    <property type="match status" value="1"/>
</dbReference>
<comment type="caution">
    <text evidence="9">The sequence shown here is derived from an EMBL/GenBank/DDBJ whole genome shotgun (WGS) entry which is preliminary data.</text>
</comment>
<sequence length="145" mass="16125">MMTASKLLQYARRWRSTAKEVFGHSVMFAQFFSLLHITETYICSPTLGHGPSMLPTLNFSGNILLVEKLSHSLGRVGPGDVVLVWLPENLMKTIRKRILGVDGDTVAFLADSSRCDLSTSLVVPKGHVWIQGDNITRLMIHDNSD</sequence>
<dbReference type="GO" id="GO:0006627">
    <property type="term" value="P:protein processing involved in protein targeting to mitochondrion"/>
    <property type="evidence" value="ECO:0007669"/>
    <property type="project" value="TreeGrafter"/>
</dbReference>
<dbReference type="OrthoDB" id="308440at2759"/>
<feature type="active site" evidence="7">
    <location>
        <position position="96"/>
    </location>
</feature>
<comment type="subcellular location">
    <subcellularLocation>
        <location evidence="1">Mitochondrion inner membrane</location>
    </subcellularLocation>
</comment>
<dbReference type="PANTHER" id="PTHR12383:SF16">
    <property type="entry name" value="MITOCHONDRIAL INNER MEMBRANE PROTEASE SUBUNIT 1"/>
    <property type="match status" value="1"/>
</dbReference>
<dbReference type="CDD" id="cd06530">
    <property type="entry name" value="S26_SPase_I"/>
    <property type="match status" value="1"/>
</dbReference>
<reference evidence="9" key="1">
    <citation type="submission" date="2020-07" db="EMBL/GenBank/DDBJ databases">
        <title>Ethylene signaling mediates host invasion by parasitic plants.</title>
        <authorList>
            <person name="Yoshida S."/>
        </authorList>
    </citation>
    <scope>NUCLEOTIDE SEQUENCE</scope>
    <source>
        <strain evidence="9">Okayama</strain>
    </source>
</reference>
<evidence type="ECO:0000313" key="10">
    <source>
        <dbReference type="Proteomes" id="UP000653305"/>
    </source>
</evidence>
<evidence type="ECO:0000256" key="1">
    <source>
        <dbReference type="ARBA" id="ARBA00004273"/>
    </source>
</evidence>
<dbReference type="EMBL" id="BMAC01001258">
    <property type="protein sequence ID" value="GFQ06532.1"/>
    <property type="molecule type" value="Genomic_DNA"/>
</dbReference>
<dbReference type="GO" id="GO:0042720">
    <property type="term" value="C:mitochondrial inner membrane peptidase complex"/>
    <property type="evidence" value="ECO:0007669"/>
    <property type="project" value="TreeGrafter"/>
</dbReference>
<dbReference type="Proteomes" id="UP000653305">
    <property type="component" value="Unassembled WGS sequence"/>
</dbReference>
<dbReference type="PRINTS" id="PR00727">
    <property type="entry name" value="LEADERPTASE"/>
</dbReference>
<dbReference type="InterPro" id="IPR019533">
    <property type="entry name" value="Peptidase_S26"/>
</dbReference>
<protein>
    <submittedName>
        <fullName evidence="9">Mitochondrial inner membrane protease subunit 1</fullName>
    </submittedName>
</protein>
<accession>A0A830DKT5</accession>
<name>A0A830DKT5_9LAMI</name>
<proteinExistence type="inferred from homology"/>
<dbReference type="SUPFAM" id="SSF51306">
    <property type="entry name" value="LexA/Signal peptidase"/>
    <property type="match status" value="1"/>
</dbReference>
<keyword evidence="10" id="KW-1185">Reference proteome</keyword>
<evidence type="ECO:0000259" key="8">
    <source>
        <dbReference type="Pfam" id="PF10502"/>
    </source>
</evidence>
<dbReference type="InterPro" id="IPR052064">
    <property type="entry name" value="Mito_IMP1_subunit"/>
</dbReference>
<dbReference type="Pfam" id="PF10502">
    <property type="entry name" value="Peptidase_S26"/>
    <property type="match status" value="1"/>
</dbReference>
<keyword evidence="5" id="KW-0472">Membrane</keyword>
<dbReference type="InterPro" id="IPR036286">
    <property type="entry name" value="LexA/Signal_pep-like_sf"/>
</dbReference>
<keyword evidence="4" id="KW-0496">Mitochondrion</keyword>
<dbReference type="PANTHER" id="PTHR12383">
    <property type="entry name" value="PROTEASE FAMILY S26 MITOCHONDRIAL INNER MEMBRANE PROTEASE-RELATED"/>
    <property type="match status" value="1"/>
</dbReference>
<organism evidence="9 10">
    <name type="scientific">Phtheirospermum japonicum</name>
    <dbReference type="NCBI Taxonomy" id="374723"/>
    <lineage>
        <taxon>Eukaryota</taxon>
        <taxon>Viridiplantae</taxon>
        <taxon>Streptophyta</taxon>
        <taxon>Embryophyta</taxon>
        <taxon>Tracheophyta</taxon>
        <taxon>Spermatophyta</taxon>
        <taxon>Magnoliopsida</taxon>
        <taxon>eudicotyledons</taxon>
        <taxon>Gunneridae</taxon>
        <taxon>Pentapetalae</taxon>
        <taxon>asterids</taxon>
        <taxon>lamiids</taxon>
        <taxon>Lamiales</taxon>
        <taxon>Orobanchaceae</taxon>
        <taxon>Orobanchaceae incertae sedis</taxon>
        <taxon>Phtheirospermum</taxon>
    </lineage>
</organism>
<evidence type="ECO:0000313" key="9">
    <source>
        <dbReference type="EMBL" id="GFQ06532.1"/>
    </source>
</evidence>
<dbReference type="AlphaFoldDB" id="A0A830DKT5"/>
<comment type="similarity">
    <text evidence="6">Belongs to the peptidase S26 family. IMP1 subfamily.</text>
</comment>
<evidence type="ECO:0000256" key="3">
    <source>
        <dbReference type="ARBA" id="ARBA00022801"/>
    </source>
</evidence>
<evidence type="ECO:0000256" key="4">
    <source>
        <dbReference type="ARBA" id="ARBA00023128"/>
    </source>
</evidence>
<evidence type="ECO:0000256" key="5">
    <source>
        <dbReference type="ARBA" id="ARBA00023136"/>
    </source>
</evidence>
<evidence type="ECO:0000256" key="6">
    <source>
        <dbReference type="ARBA" id="ARBA00038445"/>
    </source>
</evidence>
<dbReference type="GO" id="GO:0006465">
    <property type="term" value="P:signal peptide processing"/>
    <property type="evidence" value="ECO:0007669"/>
    <property type="project" value="InterPro"/>
</dbReference>
<feature type="domain" description="Peptidase S26" evidence="8">
    <location>
        <begin position="29"/>
        <end position="108"/>
    </location>
</feature>
<feature type="active site" evidence="7">
    <location>
        <position position="52"/>
    </location>
</feature>
<keyword evidence="9" id="KW-0645">Protease</keyword>
<keyword evidence="3" id="KW-0378">Hydrolase</keyword>
<dbReference type="InterPro" id="IPR000223">
    <property type="entry name" value="Pept_S26A_signal_pept_1"/>
</dbReference>
<keyword evidence="2" id="KW-0999">Mitochondrion inner membrane</keyword>
<dbReference type="GO" id="GO:0004252">
    <property type="term" value="F:serine-type endopeptidase activity"/>
    <property type="evidence" value="ECO:0007669"/>
    <property type="project" value="InterPro"/>
</dbReference>